<evidence type="ECO:0008006" key="4">
    <source>
        <dbReference type="Google" id="ProtNLM"/>
    </source>
</evidence>
<gene>
    <name evidence="2" type="ORF">VNO77_42731</name>
</gene>
<feature type="chain" id="PRO_5043042330" description="Transmembrane protein" evidence="1">
    <location>
        <begin position="27"/>
        <end position="78"/>
    </location>
</feature>
<sequence length="78" mass="8970">MKMPSSFTLVLFLLLIMFTPPKLVESRLFPHKPHISYSHGGLPHFVPPAVYSSTFSRARPRPLLPSLKSFKPYFHLHP</sequence>
<dbReference type="Proteomes" id="UP001367508">
    <property type="component" value="Unassembled WGS sequence"/>
</dbReference>
<dbReference type="AlphaFoldDB" id="A0AAN9JSV4"/>
<accession>A0AAN9JSV4</accession>
<keyword evidence="1" id="KW-0732">Signal</keyword>
<evidence type="ECO:0000256" key="1">
    <source>
        <dbReference type="SAM" id="SignalP"/>
    </source>
</evidence>
<evidence type="ECO:0000313" key="3">
    <source>
        <dbReference type="Proteomes" id="UP001367508"/>
    </source>
</evidence>
<keyword evidence="3" id="KW-1185">Reference proteome</keyword>
<comment type="caution">
    <text evidence="2">The sequence shown here is derived from an EMBL/GenBank/DDBJ whole genome shotgun (WGS) entry which is preliminary data.</text>
</comment>
<reference evidence="2 3" key="1">
    <citation type="submission" date="2024-01" db="EMBL/GenBank/DDBJ databases">
        <title>The genomes of 5 underutilized Papilionoideae crops provide insights into root nodulation and disease resistanc.</title>
        <authorList>
            <person name="Jiang F."/>
        </authorList>
    </citation>
    <scope>NUCLEOTIDE SEQUENCE [LARGE SCALE GENOMIC DNA]</scope>
    <source>
        <strain evidence="2">LVBAO_FW01</strain>
        <tissue evidence="2">Leaves</tissue>
    </source>
</reference>
<protein>
    <recommendedName>
        <fullName evidence="4">Transmembrane protein</fullName>
    </recommendedName>
</protein>
<proteinExistence type="predicted"/>
<dbReference type="EMBL" id="JAYMYQ010000011">
    <property type="protein sequence ID" value="KAK7304840.1"/>
    <property type="molecule type" value="Genomic_DNA"/>
</dbReference>
<evidence type="ECO:0000313" key="2">
    <source>
        <dbReference type="EMBL" id="KAK7304840.1"/>
    </source>
</evidence>
<name>A0AAN9JSV4_CANGL</name>
<feature type="signal peptide" evidence="1">
    <location>
        <begin position="1"/>
        <end position="26"/>
    </location>
</feature>
<organism evidence="2 3">
    <name type="scientific">Canavalia gladiata</name>
    <name type="common">Sword bean</name>
    <name type="synonym">Dolichos gladiatus</name>
    <dbReference type="NCBI Taxonomy" id="3824"/>
    <lineage>
        <taxon>Eukaryota</taxon>
        <taxon>Viridiplantae</taxon>
        <taxon>Streptophyta</taxon>
        <taxon>Embryophyta</taxon>
        <taxon>Tracheophyta</taxon>
        <taxon>Spermatophyta</taxon>
        <taxon>Magnoliopsida</taxon>
        <taxon>eudicotyledons</taxon>
        <taxon>Gunneridae</taxon>
        <taxon>Pentapetalae</taxon>
        <taxon>rosids</taxon>
        <taxon>fabids</taxon>
        <taxon>Fabales</taxon>
        <taxon>Fabaceae</taxon>
        <taxon>Papilionoideae</taxon>
        <taxon>50 kb inversion clade</taxon>
        <taxon>NPAAA clade</taxon>
        <taxon>indigoferoid/millettioid clade</taxon>
        <taxon>Phaseoleae</taxon>
        <taxon>Canavalia</taxon>
    </lineage>
</organism>